<evidence type="ECO:0000256" key="1">
    <source>
        <dbReference type="SAM" id="MobiDB-lite"/>
    </source>
</evidence>
<name>A0A5B7CZ61_PORTR</name>
<evidence type="ECO:0000313" key="2">
    <source>
        <dbReference type="EMBL" id="MPC14720.1"/>
    </source>
</evidence>
<proteinExistence type="predicted"/>
<accession>A0A5B7CZ61</accession>
<evidence type="ECO:0000313" key="3">
    <source>
        <dbReference type="Proteomes" id="UP000324222"/>
    </source>
</evidence>
<reference evidence="2 3" key="1">
    <citation type="submission" date="2019-05" db="EMBL/GenBank/DDBJ databases">
        <title>Another draft genome of Portunus trituberculatus and its Hox gene families provides insights of decapod evolution.</title>
        <authorList>
            <person name="Jeong J.-H."/>
            <person name="Song I."/>
            <person name="Kim S."/>
            <person name="Choi T."/>
            <person name="Kim D."/>
            <person name="Ryu S."/>
            <person name="Kim W."/>
        </authorList>
    </citation>
    <scope>NUCLEOTIDE SEQUENCE [LARGE SCALE GENOMIC DNA]</scope>
    <source>
        <tissue evidence="2">Muscle</tissue>
    </source>
</reference>
<dbReference type="EMBL" id="VSRR010000374">
    <property type="protein sequence ID" value="MPC14720.1"/>
    <property type="molecule type" value="Genomic_DNA"/>
</dbReference>
<gene>
    <name evidence="2" type="ORF">E2C01_007492</name>
</gene>
<dbReference type="AlphaFoldDB" id="A0A5B7CZ61"/>
<sequence length="102" mass="11005">MSVRLTAVRGGLGVGSTLTSLELRLKPRHSRYLAPLCGEAPERGVSSSVSRHPSDLLAAEWAAPLTRFRSSQDLVHERGPAGMDTSIINYSTSTLHRAPTTH</sequence>
<feature type="compositionally biased region" description="Polar residues" evidence="1">
    <location>
        <begin position="86"/>
        <end position="102"/>
    </location>
</feature>
<organism evidence="2 3">
    <name type="scientific">Portunus trituberculatus</name>
    <name type="common">Swimming crab</name>
    <name type="synonym">Neptunus trituberculatus</name>
    <dbReference type="NCBI Taxonomy" id="210409"/>
    <lineage>
        <taxon>Eukaryota</taxon>
        <taxon>Metazoa</taxon>
        <taxon>Ecdysozoa</taxon>
        <taxon>Arthropoda</taxon>
        <taxon>Crustacea</taxon>
        <taxon>Multicrustacea</taxon>
        <taxon>Malacostraca</taxon>
        <taxon>Eumalacostraca</taxon>
        <taxon>Eucarida</taxon>
        <taxon>Decapoda</taxon>
        <taxon>Pleocyemata</taxon>
        <taxon>Brachyura</taxon>
        <taxon>Eubrachyura</taxon>
        <taxon>Portunoidea</taxon>
        <taxon>Portunidae</taxon>
        <taxon>Portuninae</taxon>
        <taxon>Portunus</taxon>
    </lineage>
</organism>
<keyword evidence="3" id="KW-1185">Reference proteome</keyword>
<feature type="region of interest" description="Disordered" evidence="1">
    <location>
        <begin position="79"/>
        <end position="102"/>
    </location>
</feature>
<protein>
    <submittedName>
        <fullName evidence="2">Uncharacterized protein</fullName>
    </submittedName>
</protein>
<dbReference type="Proteomes" id="UP000324222">
    <property type="component" value="Unassembled WGS sequence"/>
</dbReference>
<comment type="caution">
    <text evidence="2">The sequence shown here is derived from an EMBL/GenBank/DDBJ whole genome shotgun (WGS) entry which is preliminary data.</text>
</comment>